<dbReference type="InterPro" id="IPR036397">
    <property type="entry name" value="RNaseH_sf"/>
</dbReference>
<sequence length="115" mass="13310">MKLKGHRVVDSDEVIQNATKQLKDLSKNGFQKCFEQIYERWKKCVGAGGKYFKGHQGLRALTVQKWSAESFVNKLIETVKKPTRNAAFDNWFMRVLFLLWLANDDLIAIGMQICK</sequence>
<dbReference type="EMBL" id="BGPR01002102">
    <property type="protein sequence ID" value="GBM67788.1"/>
    <property type="molecule type" value="Genomic_DNA"/>
</dbReference>
<proteinExistence type="predicted"/>
<dbReference type="Gene3D" id="3.30.420.10">
    <property type="entry name" value="Ribonuclease H-like superfamily/Ribonuclease H"/>
    <property type="match status" value="1"/>
</dbReference>
<comment type="caution">
    <text evidence="1">The sequence shown here is derived from an EMBL/GenBank/DDBJ whole genome shotgun (WGS) entry which is preliminary data.</text>
</comment>
<dbReference type="GO" id="GO:0003676">
    <property type="term" value="F:nucleic acid binding"/>
    <property type="evidence" value="ECO:0007669"/>
    <property type="project" value="InterPro"/>
</dbReference>
<protein>
    <submittedName>
        <fullName evidence="1">Uncharacterized protein</fullName>
    </submittedName>
</protein>
<organism evidence="1 2">
    <name type="scientific">Araneus ventricosus</name>
    <name type="common">Orbweaver spider</name>
    <name type="synonym">Epeira ventricosa</name>
    <dbReference type="NCBI Taxonomy" id="182803"/>
    <lineage>
        <taxon>Eukaryota</taxon>
        <taxon>Metazoa</taxon>
        <taxon>Ecdysozoa</taxon>
        <taxon>Arthropoda</taxon>
        <taxon>Chelicerata</taxon>
        <taxon>Arachnida</taxon>
        <taxon>Araneae</taxon>
        <taxon>Araneomorphae</taxon>
        <taxon>Entelegynae</taxon>
        <taxon>Araneoidea</taxon>
        <taxon>Araneidae</taxon>
        <taxon>Araneus</taxon>
    </lineage>
</organism>
<keyword evidence="2" id="KW-1185">Reference proteome</keyword>
<dbReference type="Proteomes" id="UP000499080">
    <property type="component" value="Unassembled WGS sequence"/>
</dbReference>
<dbReference type="AlphaFoldDB" id="A0A4Y2HR93"/>
<evidence type="ECO:0000313" key="1">
    <source>
        <dbReference type="EMBL" id="GBM67788.1"/>
    </source>
</evidence>
<dbReference type="OrthoDB" id="6434393at2759"/>
<accession>A0A4Y2HR93</accession>
<gene>
    <name evidence="1" type="ORF">AVEN_107343_1</name>
</gene>
<reference evidence="1 2" key="1">
    <citation type="journal article" date="2019" name="Sci. Rep.">
        <title>Orb-weaving spider Araneus ventricosus genome elucidates the spidroin gene catalogue.</title>
        <authorList>
            <person name="Kono N."/>
            <person name="Nakamura H."/>
            <person name="Ohtoshi R."/>
            <person name="Moran D.A.P."/>
            <person name="Shinohara A."/>
            <person name="Yoshida Y."/>
            <person name="Fujiwara M."/>
            <person name="Mori M."/>
            <person name="Tomita M."/>
            <person name="Arakawa K."/>
        </authorList>
    </citation>
    <scope>NUCLEOTIDE SEQUENCE [LARGE SCALE GENOMIC DNA]</scope>
</reference>
<evidence type="ECO:0000313" key="2">
    <source>
        <dbReference type="Proteomes" id="UP000499080"/>
    </source>
</evidence>
<name>A0A4Y2HR93_ARAVE</name>